<keyword evidence="5 10" id="KW-1133">Transmembrane helix</keyword>
<feature type="compositionally biased region" description="Basic and acidic residues" evidence="9">
    <location>
        <begin position="1"/>
        <end position="10"/>
    </location>
</feature>
<dbReference type="GO" id="GO:0005886">
    <property type="term" value="C:plasma membrane"/>
    <property type="evidence" value="ECO:0007669"/>
    <property type="project" value="UniProtKB-SubCell"/>
</dbReference>
<comment type="function">
    <text evidence="1">Fluoride channel required for the rapid expulsion of cytoplasmic fluoride.</text>
</comment>
<feature type="transmembrane region" description="Helical" evidence="10">
    <location>
        <begin position="349"/>
        <end position="369"/>
    </location>
</feature>
<comment type="subcellular location">
    <subcellularLocation>
        <location evidence="2">Cell membrane</location>
        <topology evidence="2">Multi-pass membrane protein</topology>
    </subcellularLocation>
</comment>
<evidence type="ECO:0000256" key="8">
    <source>
        <dbReference type="ARBA" id="ARBA00035585"/>
    </source>
</evidence>
<name>A0A0G2F002_PHACM</name>
<feature type="transmembrane region" description="Helical" evidence="10">
    <location>
        <begin position="325"/>
        <end position="343"/>
    </location>
</feature>
<proteinExistence type="inferred from homology"/>
<sequence>MTTRDLERRRSQPPIDGDDQEGYYLSEIAAAPPADPSDPQHGSLEKHVSATKSKRSSQRSGPLDREEDLTELAAGAPAIRRSDDEEALNRETNGYAPDQEGISKDQSEPNTPNQRSYFATELYIHCYLIFLSIWGVLARLGVEAITSYPGAPVITPVIWANFGGSFIFGFLSEDQRLFREEWGVPEKSTFSNAPSPTSLGDNALQKIDTSTLTSLKKKHTTVKKTIPLYIGLTTGFCGSFTSFSSFIRDAFLALSNDLYSPNDPKTSPVPSRHTGYSVTALLAIIILEIAISLSGLIFGAHIALSLDRFLPTLPFRLVRRIFDPLTVLLSLGCWLGALLLTIFPPTKVWRGRALFAILFAPPGCLLRFYLSKYLNSRLSSFPLGTFAANIIGTLMLGMCYDLQHISSIGGGLLHRSITCQVLEGVMEGFCGALTTVSTWVGELNGLRRRHAYIYGFGSVGIAIAGLVVIMGSVRWSRGFDLKIGCSI</sequence>
<keyword evidence="6 10" id="KW-0472">Membrane</keyword>
<feature type="transmembrane region" description="Helical" evidence="10">
    <location>
        <begin position="153"/>
        <end position="171"/>
    </location>
</feature>
<dbReference type="Proteomes" id="UP000053317">
    <property type="component" value="Unassembled WGS sequence"/>
</dbReference>
<dbReference type="EMBL" id="LCWF01000022">
    <property type="protein sequence ID" value="KKY27714.1"/>
    <property type="molecule type" value="Genomic_DNA"/>
</dbReference>
<dbReference type="GO" id="GO:1903425">
    <property type="term" value="F:fluoride transmembrane transporter activity"/>
    <property type="evidence" value="ECO:0007669"/>
    <property type="project" value="TreeGrafter"/>
</dbReference>
<dbReference type="InterPro" id="IPR003691">
    <property type="entry name" value="FluC"/>
</dbReference>
<evidence type="ECO:0000256" key="5">
    <source>
        <dbReference type="ARBA" id="ARBA00022989"/>
    </source>
</evidence>
<feature type="transmembrane region" description="Helical" evidence="10">
    <location>
        <begin position="122"/>
        <end position="141"/>
    </location>
</feature>
<feature type="region of interest" description="Disordered" evidence="9">
    <location>
        <begin position="1"/>
        <end position="113"/>
    </location>
</feature>
<evidence type="ECO:0000256" key="1">
    <source>
        <dbReference type="ARBA" id="ARBA00002598"/>
    </source>
</evidence>
<evidence type="ECO:0000256" key="10">
    <source>
        <dbReference type="SAM" id="Phobius"/>
    </source>
</evidence>
<feature type="transmembrane region" description="Helical" evidence="10">
    <location>
        <begin position="226"/>
        <end position="247"/>
    </location>
</feature>
<organism evidence="11 12">
    <name type="scientific">Phaeomoniella chlamydospora</name>
    <name type="common">Phaeoacremonium chlamydosporum</name>
    <dbReference type="NCBI Taxonomy" id="158046"/>
    <lineage>
        <taxon>Eukaryota</taxon>
        <taxon>Fungi</taxon>
        <taxon>Dikarya</taxon>
        <taxon>Ascomycota</taxon>
        <taxon>Pezizomycotina</taxon>
        <taxon>Eurotiomycetes</taxon>
        <taxon>Chaetothyriomycetidae</taxon>
        <taxon>Phaeomoniellales</taxon>
        <taxon>Phaeomoniellaceae</taxon>
        <taxon>Phaeomoniella</taxon>
    </lineage>
</organism>
<evidence type="ECO:0000256" key="2">
    <source>
        <dbReference type="ARBA" id="ARBA00004651"/>
    </source>
</evidence>
<feature type="transmembrane region" description="Helical" evidence="10">
    <location>
        <begin position="280"/>
        <end position="304"/>
    </location>
</feature>
<evidence type="ECO:0000256" key="3">
    <source>
        <dbReference type="ARBA" id="ARBA00022475"/>
    </source>
</evidence>
<accession>A0A0G2F002</accession>
<keyword evidence="3" id="KW-1003">Cell membrane</keyword>
<protein>
    <submittedName>
        <fullName evidence="11">Putative chromosome condensation protein</fullName>
    </submittedName>
</protein>
<reference evidence="11 12" key="2">
    <citation type="submission" date="2015-05" db="EMBL/GenBank/DDBJ databases">
        <authorList>
            <person name="Morales-Cruz A."/>
            <person name="Amrine K.C."/>
            <person name="Cantu D."/>
        </authorList>
    </citation>
    <scope>NUCLEOTIDE SEQUENCE [LARGE SCALE GENOMIC DNA]</scope>
    <source>
        <strain evidence="11">UCRPC4</strain>
    </source>
</reference>
<keyword evidence="4 10" id="KW-0812">Transmembrane</keyword>
<gene>
    <name evidence="11" type="ORF">UCRPC4_g00948</name>
</gene>
<comment type="catalytic activity">
    <reaction evidence="8">
        <text>fluoride(in) = fluoride(out)</text>
        <dbReference type="Rhea" id="RHEA:76159"/>
        <dbReference type="ChEBI" id="CHEBI:17051"/>
    </reaction>
    <physiologicalReaction direction="left-to-right" evidence="8">
        <dbReference type="Rhea" id="RHEA:76160"/>
    </physiologicalReaction>
</comment>
<evidence type="ECO:0000256" key="7">
    <source>
        <dbReference type="ARBA" id="ARBA00035120"/>
    </source>
</evidence>
<evidence type="ECO:0000313" key="11">
    <source>
        <dbReference type="EMBL" id="KKY27714.1"/>
    </source>
</evidence>
<comment type="caution">
    <text evidence="11">The sequence shown here is derived from an EMBL/GenBank/DDBJ whole genome shotgun (WGS) entry which is preliminary data.</text>
</comment>
<dbReference type="AlphaFoldDB" id="A0A0G2F002"/>
<comment type="similarity">
    <text evidence="7">Belongs to the fluoride channel Fluc/FEX (TC 1.A.43) family.</text>
</comment>
<evidence type="ECO:0000313" key="12">
    <source>
        <dbReference type="Proteomes" id="UP000053317"/>
    </source>
</evidence>
<evidence type="ECO:0000256" key="4">
    <source>
        <dbReference type="ARBA" id="ARBA00022692"/>
    </source>
</evidence>
<evidence type="ECO:0000256" key="9">
    <source>
        <dbReference type="SAM" id="MobiDB-lite"/>
    </source>
</evidence>
<evidence type="ECO:0000256" key="6">
    <source>
        <dbReference type="ARBA" id="ARBA00023136"/>
    </source>
</evidence>
<dbReference type="OrthoDB" id="409792at2759"/>
<dbReference type="Pfam" id="PF02537">
    <property type="entry name" value="CRCB"/>
    <property type="match status" value="2"/>
</dbReference>
<dbReference type="PANTHER" id="PTHR28259:SF1">
    <property type="entry name" value="FLUORIDE EXPORT PROTEIN 1-RELATED"/>
    <property type="match status" value="1"/>
</dbReference>
<reference evidence="11 12" key="1">
    <citation type="submission" date="2015-05" db="EMBL/GenBank/DDBJ databases">
        <title>Distinctive expansion of gene families associated with plant cell wall degradation and secondary metabolism in the genomes of grapevine trunk pathogens.</title>
        <authorList>
            <person name="Lawrence D.P."/>
            <person name="Travadon R."/>
            <person name="Rolshausen P.E."/>
            <person name="Baumgartner K."/>
        </authorList>
    </citation>
    <scope>NUCLEOTIDE SEQUENCE [LARGE SCALE GENOMIC DNA]</scope>
    <source>
        <strain evidence="11">UCRPC4</strain>
    </source>
</reference>
<feature type="transmembrane region" description="Helical" evidence="10">
    <location>
        <begin position="451"/>
        <end position="473"/>
    </location>
</feature>
<keyword evidence="12" id="KW-1185">Reference proteome</keyword>
<feature type="compositionally biased region" description="Basic and acidic residues" evidence="9">
    <location>
        <begin position="80"/>
        <end position="89"/>
    </location>
</feature>
<feature type="transmembrane region" description="Helical" evidence="10">
    <location>
        <begin position="381"/>
        <end position="403"/>
    </location>
</feature>
<dbReference type="PANTHER" id="PTHR28259">
    <property type="entry name" value="FLUORIDE EXPORT PROTEIN 1-RELATED"/>
    <property type="match status" value="1"/>
</dbReference>